<reference evidence="3" key="1">
    <citation type="submission" date="2016-11" db="UniProtKB">
        <authorList>
            <consortium name="WormBaseParasite"/>
        </authorList>
    </citation>
    <scope>IDENTIFICATION</scope>
</reference>
<organism evidence="2 3">
    <name type="scientific">Macrostomum lignano</name>
    <dbReference type="NCBI Taxonomy" id="282301"/>
    <lineage>
        <taxon>Eukaryota</taxon>
        <taxon>Metazoa</taxon>
        <taxon>Spiralia</taxon>
        <taxon>Lophotrochozoa</taxon>
        <taxon>Platyhelminthes</taxon>
        <taxon>Rhabditophora</taxon>
        <taxon>Macrostomorpha</taxon>
        <taxon>Macrostomida</taxon>
        <taxon>Macrostomidae</taxon>
        <taxon>Macrostomum</taxon>
    </lineage>
</organism>
<accession>A0A1I8FKC0</accession>
<sequence>PSHFLARSASKLCVEFYKPLSAQPRSAAAWKKPIYRAIARLWHQAQLLSKIEEYEARRMHKAGNVAQVNKADFLHRRQQQVHVQLTQSKLADFTHRGGLHVDRVELRSEPNDRNAFFIHTTDRPILPRCGPPPGPPWRRPRYESRRQQQHRPRMARRTLRIAPQLRLRLDGSAETDSVCQLAAARFARRAFADVAAISDSLEDAERRERRPENWGVLRGLETIAQLIFVSRTRPD</sequence>
<evidence type="ECO:0000313" key="2">
    <source>
        <dbReference type="Proteomes" id="UP000095280"/>
    </source>
</evidence>
<evidence type="ECO:0000313" key="3">
    <source>
        <dbReference type="WBParaSite" id="maker-unitig_37544-snap-gene-0.2-mRNA-1"/>
    </source>
</evidence>
<dbReference type="WBParaSite" id="maker-unitig_37544-snap-gene-0.2-mRNA-1">
    <property type="protein sequence ID" value="maker-unitig_37544-snap-gene-0.2-mRNA-1"/>
    <property type="gene ID" value="maker-unitig_37544-snap-gene-0.2"/>
</dbReference>
<proteinExistence type="predicted"/>
<dbReference type="Proteomes" id="UP000095280">
    <property type="component" value="Unplaced"/>
</dbReference>
<evidence type="ECO:0000256" key="1">
    <source>
        <dbReference type="SAM" id="MobiDB-lite"/>
    </source>
</evidence>
<protein>
    <submittedName>
        <fullName evidence="3">HMG box domain-containing protein</fullName>
    </submittedName>
</protein>
<keyword evidence="2" id="KW-1185">Reference proteome</keyword>
<dbReference type="AlphaFoldDB" id="A0A1I8FKC0"/>
<name>A0A1I8FKC0_9PLAT</name>
<feature type="region of interest" description="Disordered" evidence="1">
    <location>
        <begin position="123"/>
        <end position="154"/>
    </location>
</feature>